<dbReference type="Gene3D" id="1.20.5.170">
    <property type="match status" value="1"/>
</dbReference>
<evidence type="ECO:0000313" key="12">
    <source>
        <dbReference type="Proteomes" id="UP000701801"/>
    </source>
</evidence>
<keyword evidence="12" id="KW-1185">Reference proteome</keyword>
<dbReference type="InterPro" id="IPR046347">
    <property type="entry name" value="bZIP_sf"/>
</dbReference>
<evidence type="ECO:0000256" key="5">
    <source>
        <dbReference type="ARBA" id="ARBA00023125"/>
    </source>
</evidence>
<dbReference type="PANTHER" id="PTHR40621">
    <property type="entry name" value="TRANSCRIPTION FACTOR KAPC-RELATED"/>
    <property type="match status" value="1"/>
</dbReference>
<comment type="subcellular location">
    <subcellularLocation>
        <location evidence="2">Nucleus</location>
    </subcellularLocation>
</comment>
<comment type="caution">
    <text evidence="11">The sequence shown here is derived from an EMBL/GenBank/DDBJ whole genome shotgun (WGS) entry which is preliminary data.</text>
</comment>
<evidence type="ECO:0000256" key="4">
    <source>
        <dbReference type="ARBA" id="ARBA00023015"/>
    </source>
</evidence>
<dbReference type="OrthoDB" id="2593073at2759"/>
<reference evidence="11" key="1">
    <citation type="submission" date="2021-07" db="EMBL/GenBank/DDBJ databases">
        <authorList>
            <person name="Durling M."/>
        </authorList>
    </citation>
    <scope>NUCLEOTIDE SEQUENCE</scope>
</reference>
<dbReference type="EMBL" id="CAJVRM010000318">
    <property type="protein sequence ID" value="CAG8979529.1"/>
    <property type="molecule type" value="Genomic_DNA"/>
</dbReference>
<sequence>MSLLTSLFSARGMIGDYISPLRNNFDSGDGKRHAINSVVWRMRPYQELKILGPLGSMVPRRQPRVHKGVATHLLLTSKAFLFSNPKVPSNLTLLAKVYSIFVTSPCQLVSKLQRNSQPTLLSHRVELCAMASGSYSPEGQHMSSTSELLPGLYDGTSSESSASSPLNYNAFDSSYGGNGYMSYPTFPMQYSTQDGAAPLGLIPVELEIEGLYEDYDRRRRKNGSEKIVSSHVHSRRRAQNRASQRAFRDRKEKHMRELEQRLAELEGRHTNLSRSYESLQMEYSSVKQELDSLKNESSRGDGSSRNYHSSKTVEDSQREILDPLLFDVSAFCFDQEDITHGHGSD</sequence>
<comment type="similarity">
    <text evidence="3">Belongs to the bZIP family.</text>
</comment>
<feature type="region of interest" description="Disordered" evidence="9">
    <location>
        <begin position="287"/>
        <end position="316"/>
    </location>
</feature>
<dbReference type="CDD" id="cd14688">
    <property type="entry name" value="bZIP_YAP"/>
    <property type="match status" value="1"/>
</dbReference>
<evidence type="ECO:0000259" key="10">
    <source>
        <dbReference type="PROSITE" id="PS50217"/>
    </source>
</evidence>
<evidence type="ECO:0000256" key="8">
    <source>
        <dbReference type="ARBA" id="ARBA00044067"/>
    </source>
</evidence>
<name>A0A9N9Q904_9HELO</name>
<feature type="compositionally biased region" description="Polar residues" evidence="9">
    <location>
        <begin position="300"/>
        <end position="310"/>
    </location>
</feature>
<keyword evidence="5" id="KW-0238">DNA-binding</keyword>
<dbReference type="PANTHER" id="PTHR40621:SF11">
    <property type="entry name" value="TRANSCRIPTION FACTOR KAPC-RELATED"/>
    <property type="match status" value="1"/>
</dbReference>
<evidence type="ECO:0000256" key="9">
    <source>
        <dbReference type="SAM" id="MobiDB-lite"/>
    </source>
</evidence>
<feature type="compositionally biased region" description="Basic and acidic residues" evidence="9">
    <location>
        <begin position="288"/>
        <end position="299"/>
    </location>
</feature>
<dbReference type="GO" id="GO:0001228">
    <property type="term" value="F:DNA-binding transcription activator activity, RNA polymerase II-specific"/>
    <property type="evidence" value="ECO:0007669"/>
    <property type="project" value="TreeGrafter"/>
</dbReference>
<dbReference type="InterPro" id="IPR050936">
    <property type="entry name" value="AP-1-like"/>
</dbReference>
<keyword evidence="6" id="KW-0804">Transcription</keyword>
<dbReference type="Pfam" id="PF00170">
    <property type="entry name" value="bZIP_1"/>
    <property type="match status" value="1"/>
</dbReference>
<dbReference type="AlphaFoldDB" id="A0A9N9Q904"/>
<evidence type="ECO:0000256" key="3">
    <source>
        <dbReference type="ARBA" id="ARBA00007163"/>
    </source>
</evidence>
<evidence type="ECO:0000256" key="1">
    <source>
        <dbReference type="ARBA" id="ARBA00004049"/>
    </source>
</evidence>
<dbReference type="PROSITE" id="PS50217">
    <property type="entry name" value="BZIP"/>
    <property type="match status" value="1"/>
</dbReference>
<evidence type="ECO:0000256" key="7">
    <source>
        <dbReference type="ARBA" id="ARBA00023242"/>
    </source>
</evidence>
<evidence type="ECO:0000256" key="2">
    <source>
        <dbReference type="ARBA" id="ARBA00004123"/>
    </source>
</evidence>
<dbReference type="GO" id="GO:0090575">
    <property type="term" value="C:RNA polymerase II transcription regulator complex"/>
    <property type="evidence" value="ECO:0007669"/>
    <property type="project" value="TreeGrafter"/>
</dbReference>
<organism evidence="11 12">
    <name type="scientific">Hymenoscyphus albidus</name>
    <dbReference type="NCBI Taxonomy" id="595503"/>
    <lineage>
        <taxon>Eukaryota</taxon>
        <taxon>Fungi</taxon>
        <taxon>Dikarya</taxon>
        <taxon>Ascomycota</taxon>
        <taxon>Pezizomycotina</taxon>
        <taxon>Leotiomycetes</taxon>
        <taxon>Helotiales</taxon>
        <taxon>Helotiaceae</taxon>
        <taxon>Hymenoscyphus</taxon>
    </lineage>
</organism>
<dbReference type="Proteomes" id="UP000701801">
    <property type="component" value="Unassembled WGS sequence"/>
</dbReference>
<feature type="domain" description="BZIP" evidence="10">
    <location>
        <begin position="235"/>
        <end position="293"/>
    </location>
</feature>
<proteinExistence type="inferred from homology"/>
<dbReference type="PROSITE" id="PS00036">
    <property type="entry name" value="BZIP_BASIC"/>
    <property type="match status" value="1"/>
</dbReference>
<accession>A0A9N9Q904</accession>
<comment type="function">
    <text evidence="1">Putative transcription factor.</text>
</comment>
<keyword evidence="7" id="KW-0539">Nucleus</keyword>
<feature type="region of interest" description="Disordered" evidence="9">
    <location>
        <begin position="221"/>
        <end position="254"/>
    </location>
</feature>
<protein>
    <recommendedName>
        <fullName evidence="8">Putative transcription factor kapC</fullName>
    </recommendedName>
</protein>
<evidence type="ECO:0000313" key="11">
    <source>
        <dbReference type="EMBL" id="CAG8979529.1"/>
    </source>
</evidence>
<dbReference type="SUPFAM" id="SSF57959">
    <property type="entry name" value="Leucine zipper domain"/>
    <property type="match status" value="1"/>
</dbReference>
<dbReference type="InterPro" id="IPR004827">
    <property type="entry name" value="bZIP"/>
</dbReference>
<dbReference type="GO" id="GO:0000976">
    <property type="term" value="F:transcription cis-regulatory region binding"/>
    <property type="evidence" value="ECO:0007669"/>
    <property type="project" value="InterPro"/>
</dbReference>
<dbReference type="SMART" id="SM00338">
    <property type="entry name" value="BRLZ"/>
    <property type="match status" value="1"/>
</dbReference>
<keyword evidence="4" id="KW-0805">Transcription regulation</keyword>
<evidence type="ECO:0000256" key="6">
    <source>
        <dbReference type="ARBA" id="ARBA00023163"/>
    </source>
</evidence>
<gene>
    <name evidence="11" type="ORF">HYALB_00004982</name>
</gene>